<feature type="region of interest" description="Disordered" evidence="1">
    <location>
        <begin position="293"/>
        <end position="333"/>
    </location>
</feature>
<sequence>MGARLGLLIGLALAMLAVQSPLAAAQAGGLQLAITNIVPQMQTTYSWSVSITPNKQSISVPVGNNMGWAQVQYTVSYGRTRNQQLTYVLTGSITVQETAGQIRLLQDPVVIANPPSRPPLTLNSSAVTCPSLTLPANGVLSCNISAAYTGAQPMPGTLTASISTADGSSTATAAAVPYNFAGADSVDVGQTASVTNWFEQGSNVIQPYGVSGTQPPPGLVLEEGRDFTFTAYFGNVPATQCGQQQWQALMSASVTPSLDGLAQAAAGTAATQKVVASVPITLVNCGTGGSTTDFTDTSSSGGSSSGSPAAAPAPAVPPAAPSPAPAGSQAPPGVSFAEAGSTMCGGGACAPGSRCFDGWNCCPETVQVCGGVCCDNNRVCLMSQCVAQGSIPCGTAVCQNGQTCNNGVCCSSDRVVCGSTCCEQGQQCIAGQCAAAGSTACGAAVCDPTQTCASGVCCPAGQVNCAGKCCGGTNTCLQGQFCVPFGSTVCGSTVCQSPQQCAGGAVCCDPGASFCAGTCCPSGNTCSGNVCLQPGQSTCGSNVCSQGQTCQGGTVCCDSTATFCNNGCCASGNTCINNICAPIGTTACGTATCPINQFCGDPTTGTCCQNQNQVGCFQTCCNSPQQMCNQFTRQCVDRFNTACAGGQIWCPGANQCCAAGQVCAYGACMASSALPGGGGGVLPVFGRRLLGPLGAQQ</sequence>
<dbReference type="AlphaFoldDB" id="A0A383VIG0"/>
<name>A0A383VIG0_TETOB</name>
<evidence type="ECO:0000313" key="4">
    <source>
        <dbReference type="Proteomes" id="UP000256970"/>
    </source>
</evidence>
<feature type="chain" id="PRO_5016863693" evidence="2">
    <location>
        <begin position="26"/>
        <end position="697"/>
    </location>
</feature>
<feature type="compositionally biased region" description="Low complexity" evidence="1">
    <location>
        <begin position="293"/>
        <end position="313"/>
    </location>
</feature>
<dbReference type="EMBL" id="FNXT01000609">
    <property type="protein sequence ID" value="SZX65305.1"/>
    <property type="molecule type" value="Genomic_DNA"/>
</dbReference>
<dbReference type="STRING" id="3088.A0A383VIG0"/>
<feature type="signal peptide" evidence="2">
    <location>
        <begin position="1"/>
        <end position="25"/>
    </location>
</feature>
<evidence type="ECO:0000313" key="3">
    <source>
        <dbReference type="EMBL" id="SZX65305.1"/>
    </source>
</evidence>
<evidence type="ECO:0000256" key="2">
    <source>
        <dbReference type="SAM" id="SignalP"/>
    </source>
</evidence>
<protein>
    <submittedName>
        <fullName evidence="3">Uncharacterized protein</fullName>
    </submittedName>
</protein>
<gene>
    <name evidence="3" type="ORF">BQ4739_LOCUS5743</name>
</gene>
<organism evidence="3 4">
    <name type="scientific">Tetradesmus obliquus</name>
    <name type="common">Green alga</name>
    <name type="synonym">Acutodesmus obliquus</name>
    <dbReference type="NCBI Taxonomy" id="3088"/>
    <lineage>
        <taxon>Eukaryota</taxon>
        <taxon>Viridiplantae</taxon>
        <taxon>Chlorophyta</taxon>
        <taxon>core chlorophytes</taxon>
        <taxon>Chlorophyceae</taxon>
        <taxon>CS clade</taxon>
        <taxon>Sphaeropleales</taxon>
        <taxon>Scenedesmaceae</taxon>
        <taxon>Tetradesmus</taxon>
    </lineage>
</organism>
<keyword evidence="2" id="KW-0732">Signal</keyword>
<proteinExistence type="predicted"/>
<keyword evidence="4" id="KW-1185">Reference proteome</keyword>
<accession>A0A383VIG0</accession>
<feature type="compositionally biased region" description="Pro residues" evidence="1">
    <location>
        <begin position="314"/>
        <end position="324"/>
    </location>
</feature>
<dbReference type="Proteomes" id="UP000256970">
    <property type="component" value="Unassembled WGS sequence"/>
</dbReference>
<evidence type="ECO:0000256" key="1">
    <source>
        <dbReference type="SAM" id="MobiDB-lite"/>
    </source>
</evidence>
<reference evidence="3 4" key="1">
    <citation type="submission" date="2016-10" db="EMBL/GenBank/DDBJ databases">
        <authorList>
            <person name="Cai Z."/>
        </authorList>
    </citation>
    <scope>NUCLEOTIDE SEQUENCE [LARGE SCALE GENOMIC DNA]</scope>
</reference>